<dbReference type="EMBL" id="UOFC01000185">
    <property type="protein sequence ID" value="VAW48156.1"/>
    <property type="molecule type" value="Genomic_DNA"/>
</dbReference>
<name>A0A3B0WUZ5_9ZZZZ</name>
<organism evidence="1">
    <name type="scientific">hydrothermal vent metagenome</name>
    <dbReference type="NCBI Taxonomy" id="652676"/>
    <lineage>
        <taxon>unclassified sequences</taxon>
        <taxon>metagenomes</taxon>
        <taxon>ecological metagenomes</taxon>
    </lineage>
</organism>
<proteinExistence type="predicted"/>
<evidence type="ECO:0000313" key="1">
    <source>
        <dbReference type="EMBL" id="VAW48156.1"/>
    </source>
</evidence>
<sequence>MGREKSSIEEAEAAWSRKAQAEDLRCNVCSQHIIHSEREIYFTTGMCGYCNHQANKDD</sequence>
<protein>
    <submittedName>
        <fullName evidence="1">Uncharacterized protein</fullName>
    </submittedName>
</protein>
<gene>
    <name evidence="1" type="ORF">MNBD_GAMMA03-906</name>
</gene>
<reference evidence="1" key="1">
    <citation type="submission" date="2018-06" db="EMBL/GenBank/DDBJ databases">
        <authorList>
            <person name="Zhirakovskaya E."/>
        </authorList>
    </citation>
    <scope>NUCLEOTIDE SEQUENCE</scope>
</reference>
<dbReference type="AlphaFoldDB" id="A0A3B0WUZ5"/>
<accession>A0A3B0WUZ5</accession>